<reference evidence="22" key="1">
    <citation type="journal article" date="2023" name="PLoS Negl. Trop. Dis.">
        <title>A genome sequence for Biomphalaria pfeifferi, the major vector snail for the human-infecting parasite Schistosoma mansoni.</title>
        <authorList>
            <person name="Bu L."/>
            <person name="Lu L."/>
            <person name="Laidemitt M.R."/>
            <person name="Zhang S.M."/>
            <person name="Mutuku M."/>
            <person name="Mkoji G."/>
            <person name="Steinauer M."/>
            <person name="Loker E.S."/>
        </authorList>
    </citation>
    <scope>NUCLEOTIDE SEQUENCE</scope>
    <source>
        <strain evidence="22">KasaAsao</strain>
    </source>
</reference>
<evidence type="ECO:0000256" key="16">
    <source>
        <dbReference type="ARBA" id="ARBA00069879"/>
    </source>
</evidence>
<evidence type="ECO:0000256" key="6">
    <source>
        <dbReference type="ARBA" id="ARBA00022553"/>
    </source>
</evidence>
<feature type="domain" description="Aminoacyl-tRNA synthetase class Ia" evidence="19">
    <location>
        <begin position="18"/>
        <end position="639"/>
    </location>
</feature>
<gene>
    <name evidence="22" type="ORF">Bpfe_006352</name>
</gene>
<dbReference type="GO" id="GO:0004822">
    <property type="term" value="F:isoleucine-tRNA ligase activity"/>
    <property type="evidence" value="ECO:0007669"/>
    <property type="project" value="UniProtKB-EC"/>
</dbReference>
<dbReference type="InterPro" id="IPR002300">
    <property type="entry name" value="aa-tRNA-synth_Ia"/>
</dbReference>
<dbReference type="PANTHER" id="PTHR42780">
    <property type="entry name" value="SOLEUCYL-TRNA SYNTHETASE"/>
    <property type="match status" value="1"/>
</dbReference>
<comment type="similarity">
    <text evidence="3 17">Belongs to the class-I aminoacyl-tRNA synthetase family.</text>
</comment>
<comment type="catalytic activity">
    <reaction evidence="14">
        <text>tRNA(Ile) + L-isoleucine + ATP = L-isoleucyl-tRNA(Ile) + AMP + diphosphate</text>
        <dbReference type="Rhea" id="RHEA:11060"/>
        <dbReference type="Rhea" id="RHEA-COMP:9666"/>
        <dbReference type="Rhea" id="RHEA-COMP:9695"/>
        <dbReference type="ChEBI" id="CHEBI:30616"/>
        <dbReference type="ChEBI" id="CHEBI:33019"/>
        <dbReference type="ChEBI" id="CHEBI:58045"/>
        <dbReference type="ChEBI" id="CHEBI:78442"/>
        <dbReference type="ChEBI" id="CHEBI:78528"/>
        <dbReference type="ChEBI" id="CHEBI:456215"/>
        <dbReference type="EC" id="6.1.1.5"/>
    </reaction>
</comment>
<feature type="compositionally biased region" description="Low complexity" evidence="18">
    <location>
        <begin position="1087"/>
        <end position="1096"/>
    </location>
</feature>
<evidence type="ECO:0000256" key="8">
    <source>
        <dbReference type="ARBA" id="ARBA00022741"/>
    </source>
</evidence>
<dbReference type="Pfam" id="PF23567">
    <property type="entry name" value="Ubiquitin_IARS1"/>
    <property type="match status" value="2"/>
</dbReference>
<comment type="subunit">
    <text evidence="15">Part of a multisubunit complex that groups tRNA ligases for Arg (RARS1), Asp (DARS1), Gln (QARS1), Ile (IARS1), Leu (LARS1), Lys (KARS1), Met (MARS1) the bifunctional ligase for Glu and Pro (EPRS1) and the auxiliary subunits AIMP1/p43, AIMP2/p38 and EEF1E1/p18.</text>
</comment>
<dbReference type="FunFam" id="3.40.50.620:FF:000414">
    <property type="entry name" value="Isoleucine--tRNA ligase, cytoplasmic-like"/>
    <property type="match status" value="1"/>
</dbReference>
<dbReference type="Pfam" id="PF19302">
    <property type="entry name" value="DUF5915"/>
    <property type="match status" value="1"/>
</dbReference>
<dbReference type="PRINTS" id="PR00984">
    <property type="entry name" value="TRNASYNTHILE"/>
</dbReference>
<dbReference type="InterPro" id="IPR023586">
    <property type="entry name" value="Ile-tRNA-ligase_type2"/>
</dbReference>
<dbReference type="GO" id="GO:0002161">
    <property type="term" value="F:aminoacyl-tRNA deacylase activity"/>
    <property type="evidence" value="ECO:0007669"/>
    <property type="project" value="InterPro"/>
</dbReference>
<dbReference type="EMBL" id="JASAOG010000018">
    <property type="protein sequence ID" value="KAK0064167.1"/>
    <property type="molecule type" value="Genomic_DNA"/>
</dbReference>
<dbReference type="SUPFAM" id="SSF50677">
    <property type="entry name" value="ValRS/IleRS/LeuRS editing domain"/>
    <property type="match status" value="1"/>
</dbReference>
<evidence type="ECO:0000256" key="5">
    <source>
        <dbReference type="ARBA" id="ARBA00022490"/>
    </source>
</evidence>
<comment type="caution">
    <text evidence="22">The sequence shown here is derived from an EMBL/GenBank/DDBJ whole genome shotgun (WGS) entry which is preliminary data.</text>
</comment>
<keyword evidence="6" id="KW-0597">Phosphoprotein</keyword>
<keyword evidence="8 17" id="KW-0547">Nucleotide-binding</keyword>
<protein>
    <recommendedName>
        <fullName evidence="16">Isoleucine--tRNA ligase, cytoplasmic</fullName>
        <ecNumber evidence="4">6.1.1.5</ecNumber>
    </recommendedName>
    <alternativeName>
        <fullName evidence="13">Isoleucyl-tRNA synthetase</fullName>
    </alternativeName>
</protein>
<dbReference type="InterPro" id="IPR009008">
    <property type="entry name" value="Val/Leu/Ile-tRNA-synth_edit"/>
</dbReference>
<evidence type="ECO:0000256" key="13">
    <source>
        <dbReference type="ARBA" id="ARBA00032665"/>
    </source>
</evidence>
<dbReference type="InterPro" id="IPR057033">
    <property type="entry name" value="Ubiquitin_IARS1"/>
</dbReference>
<evidence type="ECO:0000259" key="20">
    <source>
        <dbReference type="Pfam" id="PF08264"/>
    </source>
</evidence>
<dbReference type="InterPro" id="IPR009080">
    <property type="entry name" value="tRNAsynth_Ia_anticodon-bd"/>
</dbReference>
<evidence type="ECO:0000313" key="22">
    <source>
        <dbReference type="EMBL" id="KAK0064167.1"/>
    </source>
</evidence>
<evidence type="ECO:0000256" key="15">
    <source>
        <dbReference type="ARBA" id="ARBA00063494"/>
    </source>
</evidence>
<evidence type="ECO:0000259" key="21">
    <source>
        <dbReference type="Pfam" id="PF23567"/>
    </source>
</evidence>
<comment type="subcellular location">
    <subcellularLocation>
        <location evidence="2">Cytoplasm</location>
        <location evidence="2">Cytosol</location>
    </subcellularLocation>
</comment>
<dbReference type="FunFam" id="3.40.50.620:FF:000050">
    <property type="entry name" value="Isoleucyl-tRNA synthetase,cytoplasmic"/>
    <property type="match status" value="1"/>
</dbReference>
<dbReference type="SUPFAM" id="SSF47323">
    <property type="entry name" value="Anticodon-binding domain of a subclass of class I aminoacyl-tRNA synthetases"/>
    <property type="match status" value="1"/>
</dbReference>
<organism evidence="22 23">
    <name type="scientific">Biomphalaria pfeifferi</name>
    <name type="common">Bloodfluke planorb</name>
    <name type="synonym">Freshwater snail</name>
    <dbReference type="NCBI Taxonomy" id="112525"/>
    <lineage>
        <taxon>Eukaryota</taxon>
        <taxon>Metazoa</taxon>
        <taxon>Spiralia</taxon>
        <taxon>Lophotrochozoa</taxon>
        <taxon>Mollusca</taxon>
        <taxon>Gastropoda</taxon>
        <taxon>Heterobranchia</taxon>
        <taxon>Euthyneura</taxon>
        <taxon>Panpulmonata</taxon>
        <taxon>Hygrophila</taxon>
        <taxon>Lymnaeoidea</taxon>
        <taxon>Planorbidae</taxon>
        <taxon>Biomphalaria</taxon>
    </lineage>
</organism>
<feature type="domain" description="Methionyl/Valyl/Leucyl/Isoleucyl-tRNA synthetase anticodon-binding" evidence="20">
    <location>
        <begin position="694"/>
        <end position="844"/>
    </location>
</feature>
<proteinExistence type="inferred from homology"/>
<evidence type="ECO:0000256" key="14">
    <source>
        <dbReference type="ARBA" id="ARBA00048359"/>
    </source>
</evidence>
<keyword evidence="23" id="KW-1185">Reference proteome</keyword>
<evidence type="ECO:0000256" key="9">
    <source>
        <dbReference type="ARBA" id="ARBA00022840"/>
    </source>
</evidence>
<dbReference type="InterPro" id="IPR013155">
    <property type="entry name" value="M/V/L/I-tRNA-synth_anticd-bd"/>
</dbReference>
<keyword evidence="12 17" id="KW-0030">Aminoacyl-tRNA synthetase</keyword>
<dbReference type="InterPro" id="IPR001412">
    <property type="entry name" value="aa-tRNA-synth_I_CS"/>
</dbReference>
<keyword evidence="5" id="KW-0963">Cytoplasm</keyword>
<dbReference type="InterPro" id="IPR014729">
    <property type="entry name" value="Rossmann-like_a/b/a_fold"/>
</dbReference>
<keyword evidence="7 17" id="KW-0436">Ligase</keyword>
<keyword evidence="9 17" id="KW-0067">ATP-binding</keyword>
<dbReference type="CDD" id="cd00818">
    <property type="entry name" value="IleRS_core"/>
    <property type="match status" value="1"/>
</dbReference>
<dbReference type="FunFam" id="3.90.740.10:FF:000044">
    <property type="entry name" value="Isoleucine--tRNA ligase"/>
    <property type="match status" value="1"/>
</dbReference>
<dbReference type="GO" id="GO:0005524">
    <property type="term" value="F:ATP binding"/>
    <property type="evidence" value="ECO:0007669"/>
    <property type="project" value="UniProtKB-KW"/>
</dbReference>
<dbReference type="Gene3D" id="1.10.730.10">
    <property type="entry name" value="Isoleucyl-tRNA Synthetase, Domain 1"/>
    <property type="match status" value="1"/>
</dbReference>
<keyword evidence="10 17" id="KW-0648">Protein biosynthesis</keyword>
<dbReference type="FunFam" id="1.10.730.10:FF:000004">
    <property type="entry name" value="Isoleucyl-tRNA synthetase, cytoplasmic"/>
    <property type="match status" value="1"/>
</dbReference>
<dbReference type="GO" id="GO:0000049">
    <property type="term" value="F:tRNA binding"/>
    <property type="evidence" value="ECO:0007669"/>
    <property type="project" value="InterPro"/>
</dbReference>
<feature type="region of interest" description="Disordered" evidence="18">
    <location>
        <begin position="1080"/>
        <end position="1110"/>
    </location>
</feature>
<dbReference type="Proteomes" id="UP001233172">
    <property type="component" value="Unassembled WGS sequence"/>
</dbReference>
<evidence type="ECO:0000313" key="23">
    <source>
        <dbReference type="Proteomes" id="UP001233172"/>
    </source>
</evidence>
<name>A0AAD8C0D4_BIOPF</name>
<evidence type="ECO:0000256" key="17">
    <source>
        <dbReference type="RuleBase" id="RU363035"/>
    </source>
</evidence>
<evidence type="ECO:0000259" key="19">
    <source>
        <dbReference type="Pfam" id="PF00133"/>
    </source>
</evidence>
<dbReference type="PANTHER" id="PTHR42780:SF1">
    <property type="entry name" value="ISOLEUCINE--TRNA LIGASE, CYTOPLASMIC"/>
    <property type="match status" value="1"/>
</dbReference>
<sequence>MAQGATDAINFVNEEEKVLKFWQEIDAFQTSLKLSKSRPRYAFYDGPPFATGLPHYGHILAGTIKDVVTRWAHQSGFHVERRFGWDCHGLPVEYEIDKTLGITGPEDVEKMGIKAYNDECRKIVQRYSDEWKFIMGRLARWIDFENDYRTMYPSFMETIWWVFKQLYNKGLVYQGYKVMPYSTACNTPLSNFESGQNYKDVVDPAVIVSFPLEDEPDVSILAWTTTPWTLPSNMACCVHPELIYVKLKDKSTNTVYIMMEERLSALFKSEDEYTVLEKFPGKKLEGKKYVPLFDYFKEYKQLTGAFRVLVDTYVTTDTGTGVVHQAPYFGEDDQRVCLANGIITRDMKMVCPVSPSGKFTDEVTDFKGLHVKDADKEIIKYLKVKGRLVNQSTIKHSYPFCWRSETPLIYKAVPSWFVRVEHAVENLLASTKDTYWVPDFVKEKRFGNWLKEARDWAISRNRYWGTPIPLWISDDGEEVVCVGSIAELEELTGVKVSDLHREFVDPLTIPSKTGRGVLRRVTEVFDCWFESGSMPYGKAHYPFENCKEFEDTFPADFIAEGIDQTRGWFYTLIVVSTLMFGKAPFKNLVCNGLVLAADGQKMSKRKKNYPDPLSVVNKYGADAIRLYLINSPAVRAENLRFKEEGVRDILKDVFLPWYNAYRFLTQYVTIWKQETGENFLVNEKSREISDNYMDRWILSFTQSLVKFVKAEMAAYRMYTVTPKLVKFIDQLTNWYVRMNRKRLKGDFGKSDSKKALETLCNVIFVITRIMAPFTPFLTETIYQGLKETLDLSDEQDSRSVHFLLLPQPREFMIHKKIENAVSRMQSVVELGRIIRDRKTLPVKASRFEYPLKEVVAIVKDKETMEDLASLERYILEELNVRKLTITMDKNAYGVRLKAEPDHSKLGRKLTSAINKVATAIKALKDEDIEKYQSEGSLEVEGYVMEEGDLKVQYIFEKSGDTPQHYEAHSDGKVLVLLDIEPDAKMLDEGIAREVINRVQKLRKLGKLVPTDNIEVYYKATLKLTEIIQDFSDFINSTVKQPLKPYPVPSGTDVIITQNSPIKNDDLEITLTWAEGSKPLSRDVETKSSSSVSSSCSKTQSLLPAPEPKGVSPHSQYLNLSLWNLKSGQGRCGDTGTILLNNPTASNGLTFTSLLANIQSVFGLRGAKIRLFLDSSLKQELTNEVEIKSLSKKIIYVVPQSESEFPPAKAVYVDWPVCHFANVEGQGQKGTLLLENPRGDFLSFEELRAEAAAVLGVTLEKVQLSKTKDKSGLLTHSDTQDITLLHGKTLFLL</sequence>
<dbReference type="GO" id="GO:0017101">
    <property type="term" value="C:aminoacyl-tRNA synthetase multienzyme complex"/>
    <property type="evidence" value="ECO:0007669"/>
    <property type="project" value="UniProtKB-ARBA"/>
</dbReference>
<evidence type="ECO:0000256" key="11">
    <source>
        <dbReference type="ARBA" id="ARBA00022990"/>
    </source>
</evidence>
<reference evidence="22" key="2">
    <citation type="submission" date="2023-04" db="EMBL/GenBank/DDBJ databases">
        <authorList>
            <person name="Bu L."/>
            <person name="Lu L."/>
            <person name="Laidemitt M.R."/>
            <person name="Zhang S.M."/>
            <person name="Mutuku M."/>
            <person name="Mkoji G."/>
            <person name="Steinauer M."/>
            <person name="Loker E.S."/>
        </authorList>
    </citation>
    <scope>NUCLEOTIDE SEQUENCE</scope>
    <source>
        <strain evidence="22">KasaAsao</strain>
        <tissue evidence="22">Whole Snail</tissue>
    </source>
</reference>
<dbReference type="InterPro" id="IPR002301">
    <property type="entry name" value="Ile-tRNA-ligase"/>
</dbReference>
<evidence type="ECO:0000256" key="3">
    <source>
        <dbReference type="ARBA" id="ARBA00005594"/>
    </source>
</evidence>
<dbReference type="PROSITE" id="PS00178">
    <property type="entry name" value="AA_TRNA_LIGASE_I"/>
    <property type="match status" value="1"/>
</dbReference>
<feature type="domain" description="Isoleucine--tRNA ligase cytoplasmic ubiquitin-like" evidence="21">
    <location>
        <begin position="1112"/>
        <end position="1197"/>
    </location>
</feature>
<evidence type="ECO:0000256" key="18">
    <source>
        <dbReference type="SAM" id="MobiDB-lite"/>
    </source>
</evidence>
<evidence type="ECO:0000256" key="4">
    <source>
        <dbReference type="ARBA" id="ARBA00013165"/>
    </source>
</evidence>
<dbReference type="SUPFAM" id="SSF52374">
    <property type="entry name" value="Nucleotidylyl transferase"/>
    <property type="match status" value="1"/>
</dbReference>
<dbReference type="Pfam" id="PF00133">
    <property type="entry name" value="tRNA-synt_1"/>
    <property type="match status" value="1"/>
</dbReference>
<dbReference type="NCBIfam" id="TIGR00392">
    <property type="entry name" value="ileS"/>
    <property type="match status" value="1"/>
</dbReference>
<dbReference type="GO" id="GO:0006428">
    <property type="term" value="P:isoleucyl-tRNA aminoacylation"/>
    <property type="evidence" value="ECO:0007669"/>
    <property type="project" value="InterPro"/>
</dbReference>
<dbReference type="EC" id="6.1.1.5" evidence="4"/>
<dbReference type="GO" id="GO:0005829">
    <property type="term" value="C:cytosol"/>
    <property type="evidence" value="ECO:0007669"/>
    <property type="project" value="UniProtKB-SubCell"/>
</dbReference>
<dbReference type="InterPro" id="IPR033709">
    <property type="entry name" value="Anticodon_Ile_ABEc"/>
</dbReference>
<dbReference type="CDD" id="cd07961">
    <property type="entry name" value="Anticodon_Ia_Ile_ABEc"/>
    <property type="match status" value="1"/>
</dbReference>
<evidence type="ECO:0000256" key="1">
    <source>
        <dbReference type="ARBA" id="ARBA00003170"/>
    </source>
</evidence>
<comment type="function">
    <text evidence="1">Catalyzes the specific attachment of an amino acid to its cognate tRNA in a 2 step reaction: the amino acid (AA) is first activated by ATP to form AA-AMP and then transferred to the acceptor end of the tRNA.</text>
</comment>
<evidence type="ECO:0000256" key="12">
    <source>
        <dbReference type="ARBA" id="ARBA00023146"/>
    </source>
</evidence>
<evidence type="ECO:0000256" key="7">
    <source>
        <dbReference type="ARBA" id="ARBA00022598"/>
    </source>
</evidence>
<evidence type="ECO:0000256" key="2">
    <source>
        <dbReference type="ARBA" id="ARBA00004514"/>
    </source>
</evidence>
<evidence type="ECO:0000256" key="10">
    <source>
        <dbReference type="ARBA" id="ARBA00022917"/>
    </source>
</evidence>
<feature type="domain" description="Isoleucine--tRNA ligase cytoplasmic ubiquitin-like" evidence="21">
    <location>
        <begin position="1215"/>
        <end position="1291"/>
    </location>
</feature>
<dbReference type="Pfam" id="PF08264">
    <property type="entry name" value="Anticodon_1"/>
    <property type="match status" value="1"/>
</dbReference>
<accession>A0AAD8C0D4</accession>
<dbReference type="HAMAP" id="MF_02003">
    <property type="entry name" value="Ile_tRNA_synth_type2"/>
    <property type="match status" value="1"/>
</dbReference>
<dbReference type="Gene3D" id="3.40.50.620">
    <property type="entry name" value="HUPs"/>
    <property type="match status" value="2"/>
</dbReference>
<keyword evidence="11" id="KW-0007">Acetylation</keyword>